<sequence length="525" mass="58095">MRKTVKKLTAVGLTVTSVLGLVACGSSKGTTSQGTSENKEVTKPDTFTVMCDGTVVTETNGAEAFYKQLNEATGLDIKWTRPDHASYYDAVANAFNSDDTMPDVVLLSSDYYALYASNGFLWNMTDAWEHSETKNSGRLISTADNVLSALMVNGEDGTKAMYGLSLYRGNGCCTYVKKAWLDKAGIDASKVKDVQMDFNTYYGYLKQMAQTMGHYVISSPGFIHPEAPNTNYLPEFYQKAQYTFYKDTSGKYVDGFAQQEMKEALQRIQTAVNDGVIDKESVNNSTANARDKFYSTDPSTETGVFTYWAGTWANTLKTNLANKGLDDELIAIKPIKELGAYTERIAPCWCITSAAKNPEGIFKYFIDKMLDGGDVQMLWTHGAKGTHWDDKAETVTVEKKEDQPKTYTEGQFHYLPGIEKPDQWQTKNHIDPILSIANFTNGYVGESLIPEVARENGEFFAENSQVAVPLPMTSELSNNIGDINTARTYVIAQVALGYMTVDEGMDYYNKTVGSLSNAVLKSLNK</sequence>
<dbReference type="SUPFAM" id="SSF53850">
    <property type="entry name" value="Periplasmic binding protein-like II"/>
    <property type="match status" value="1"/>
</dbReference>
<gene>
    <name evidence="2" type="ORF">WMO37_00510</name>
</gene>
<comment type="caution">
    <text evidence="2">The sequence shown here is derived from an EMBL/GenBank/DDBJ whole genome shotgun (WGS) entry which is preliminary data.</text>
</comment>
<accession>A0ABV1H1C8</accession>
<name>A0ABV1H1C8_9FIRM</name>
<keyword evidence="1" id="KW-0732">Signal</keyword>
<keyword evidence="3" id="KW-1185">Reference proteome</keyword>
<dbReference type="PROSITE" id="PS51257">
    <property type="entry name" value="PROKAR_LIPOPROTEIN"/>
    <property type="match status" value="1"/>
</dbReference>
<feature type="chain" id="PRO_5045492836" evidence="1">
    <location>
        <begin position="24"/>
        <end position="525"/>
    </location>
</feature>
<organism evidence="2 3">
    <name type="scientific">Lachnospira intestinalis</name>
    <dbReference type="NCBI Taxonomy" id="3133158"/>
    <lineage>
        <taxon>Bacteria</taxon>
        <taxon>Bacillati</taxon>
        <taxon>Bacillota</taxon>
        <taxon>Clostridia</taxon>
        <taxon>Lachnospirales</taxon>
        <taxon>Lachnospiraceae</taxon>
        <taxon>Lachnospira</taxon>
    </lineage>
</organism>
<evidence type="ECO:0000313" key="3">
    <source>
        <dbReference type="Proteomes" id="UP001546774"/>
    </source>
</evidence>
<dbReference type="Proteomes" id="UP001546774">
    <property type="component" value="Unassembled WGS sequence"/>
</dbReference>
<protein>
    <submittedName>
        <fullName evidence="2">Extracellular solute-binding protein</fullName>
    </submittedName>
</protein>
<evidence type="ECO:0000256" key="1">
    <source>
        <dbReference type="SAM" id="SignalP"/>
    </source>
</evidence>
<evidence type="ECO:0000313" key="2">
    <source>
        <dbReference type="EMBL" id="MEQ2553501.1"/>
    </source>
</evidence>
<feature type="signal peptide" evidence="1">
    <location>
        <begin position="1"/>
        <end position="23"/>
    </location>
</feature>
<dbReference type="Gene3D" id="3.40.190.10">
    <property type="entry name" value="Periplasmic binding protein-like II"/>
    <property type="match status" value="3"/>
</dbReference>
<reference evidence="2" key="1">
    <citation type="submission" date="2024-03" db="EMBL/GenBank/DDBJ databases">
        <title>Human intestinal bacterial collection.</title>
        <authorList>
            <person name="Pauvert C."/>
            <person name="Hitch T.C.A."/>
            <person name="Clavel T."/>
        </authorList>
    </citation>
    <scope>NUCLEOTIDE SEQUENCE [LARGE SCALE GENOMIC DNA]</scope>
    <source>
        <strain evidence="2">CLA-AA-H89B</strain>
    </source>
</reference>
<proteinExistence type="predicted"/>
<dbReference type="EMBL" id="JBBMFS010000001">
    <property type="protein sequence ID" value="MEQ2553501.1"/>
    <property type="molecule type" value="Genomic_DNA"/>
</dbReference>